<name>A0ABV7CXA0_9BACI</name>
<evidence type="ECO:0000256" key="5">
    <source>
        <dbReference type="ARBA" id="ARBA00023136"/>
    </source>
</evidence>
<evidence type="ECO:0000313" key="7">
    <source>
        <dbReference type="EMBL" id="MFC3040795.1"/>
    </source>
</evidence>
<evidence type="ECO:0000256" key="3">
    <source>
        <dbReference type="ARBA" id="ARBA00022692"/>
    </source>
</evidence>
<feature type="transmembrane region" description="Helical" evidence="6">
    <location>
        <begin position="76"/>
        <end position="98"/>
    </location>
</feature>
<organism evidence="7 8">
    <name type="scientific">Virgibacillus xinjiangensis</name>
    <dbReference type="NCBI Taxonomy" id="393090"/>
    <lineage>
        <taxon>Bacteria</taxon>
        <taxon>Bacillati</taxon>
        <taxon>Bacillota</taxon>
        <taxon>Bacilli</taxon>
        <taxon>Bacillales</taxon>
        <taxon>Bacillaceae</taxon>
        <taxon>Virgibacillus</taxon>
    </lineage>
</organism>
<dbReference type="RefSeq" id="WP_390272394.1">
    <property type="nucleotide sequence ID" value="NZ_JBHRSA010000043.1"/>
</dbReference>
<feature type="transmembrane region" description="Helical" evidence="6">
    <location>
        <begin position="180"/>
        <end position="200"/>
    </location>
</feature>
<evidence type="ECO:0000313" key="8">
    <source>
        <dbReference type="Proteomes" id="UP001595279"/>
    </source>
</evidence>
<keyword evidence="8" id="KW-1185">Reference proteome</keyword>
<evidence type="ECO:0000256" key="1">
    <source>
        <dbReference type="ARBA" id="ARBA00004651"/>
    </source>
</evidence>
<feature type="transmembrane region" description="Helical" evidence="6">
    <location>
        <begin position="110"/>
        <end position="130"/>
    </location>
</feature>
<keyword evidence="5 6" id="KW-0472">Membrane</keyword>
<reference evidence="8" key="1">
    <citation type="journal article" date="2019" name="Int. J. Syst. Evol. Microbiol.">
        <title>The Global Catalogue of Microorganisms (GCM) 10K type strain sequencing project: providing services to taxonomists for standard genome sequencing and annotation.</title>
        <authorList>
            <consortium name="The Broad Institute Genomics Platform"/>
            <consortium name="The Broad Institute Genome Sequencing Center for Infectious Disease"/>
            <person name="Wu L."/>
            <person name="Ma J."/>
        </authorList>
    </citation>
    <scope>NUCLEOTIDE SEQUENCE [LARGE SCALE GENOMIC DNA]</scope>
    <source>
        <strain evidence="8">KCTC 13128</strain>
    </source>
</reference>
<feature type="transmembrane region" description="Helical" evidence="6">
    <location>
        <begin position="142"/>
        <end position="160"/>
    </location>
</feature>
<sequence>MPFAFFLPELLVWNVPLFLCLAVIAIIYCYFYRKTPAAKRTDKKPLLFLASLCLLFLLTGSPLASLSHLSFSLHMIQMSLLFFIVPPLLLAGIPVHFFKKIKSMPLLKKFTFPSKLALLLFALFFLLYHLPPVLSAITQHTALQHGYTLLLLLLACSMWWPIISPDPSQRLSKEPLRRYLWMSVSVLMPACLLFILLAIIDGTSNPYLSQMTAALCLPEQAGTLSLLPPPFNTRWDQITAGTLMLILHKAAIMLSLRLGNA</sequence>
<comment type="subcellular location">
    <subcellularLocation>
        <location evidence="1">Cell membrane</location>
        <topology evidence="1">Multi-pass membrane protein</topology>
    </subcellularLocation>
</comment>
<evidence type="ECO:0000256" key="6">
    <source>
        <dbReference type="SAM" id="Phobius"/>
    </source>
</evidence>
<evidence type="ECO:0000256" key="2">
    <source>
        <dbReference type="ARBA" id="ARBA00022475"/>
    </source>
</evidence>
<feature type="transmembrane region" description="Helical" evidence="6">
    <location>
        <begin position="45"/>
        <end position="64"/>
    </location>
</feature>
<keyword evidence="3 6" id="KW-0812">Transmembrane</keyword>
<proteinExistence type="predicted"/>
<keyword evidence="4 6" id="KW-1133">Transmembrane helix</keyword>
<protein>
    <submittedName>
        <fullName evidence="7">Cytochrome c oxidase assembly protein</fullName>
    </submittedName>
</protein>
<dbReference type="Proteomes" id="UP001595279">
    <property type="component" value="Unassembled WGS sequence"/>
</dbReference>
<keyword evidence="2" id="KW-1003">Cell membrane</keyword>
<dbReference type="Pfam" id="PF09678">
    <property type="entry name" value="Caa3_CtaG"/>
    <property type="match status" value="1"/>
</dbReference>
<feature type="transmembrane region" description="Helical" evidence="6">
    <location>
        <begin position="238"/>
        <end position="256"/>
    </location>
</feature>
<gene>
    <name evidence="7" type="ORF">ACFOGI_11105</name>
</gene>
<dbReference type="EMBL" id="JBHRSA010000043">
    <property type="protein sequence ID" value="MFC3040795.1"/>
    <property type="molecule type" value="Genomic_DNA"/>
</dbReference>
<accession>A0ABV7CXA0</accession>
<comment type="caution">
    <text evidence="7">The sequence shown here is derived from an EMBL/GenBank/DDBJ whole genome shotgun (WGS) entry which is preliminary data.</text>
</comment>
<dbReference type="InterPro" id="IPR019108">
    <property type="entry name" value="Caa3_assmbl_CtaG-rel"/>
</dbReference>
<feature type="transmembrane region" description="Helical" evidence="6">
    <location>
        <begin position="12"/>
        <end position="33"/>
    </location>
</feature>
<evidence type="ECO:0000256" key="4">
    <source>
        <dbReference type="ARBA" id="ARBA00022989"/>
    </source>
</evidence>